<evidence type="ECO:0000256" key="1">
    <source>
        <dbReference type="ARBA" id="ARBA00004123"/>
    </source>
</evidence>
<dbReference type="AlphaFoldDB" id="A0A177EHI6"/>
<evidence type="ECO:0000313" key="12">
    <source>
        <dbReference type="EMBL" id="OAG31407.1"/>
    </source>
</evidence>
<evidence type="ECO:0000256" key="9">
    <source>
        <dbReference type="ARBA" id="ARBA00023242"/>
    </source>
</evidence>
<keyword evidence="9" id="KW-0539">Nucleus</keyword>
<name>A0A177EHI6_9MICR</name>
<dbReference type="InterPro" id="IPR051031">
    <property type="entry name" value="RING-box_E3_Ubiquitin_Ligase"/>
</dbReference>
<evidence type="ECO:0000256" key="4">
    <source>
        <dbReference type="ARBA" id="ARBA00022490"/>
    </source>
</evidence>
<dbReference type="Proteomes" id="UP000185944">
    <property type="component" value="Unassembled WGS sequence"/>
</dbReference>
<dbReference type="Gene3D" id="3.30.40.10">
    <property type="entry name" value="Zinc/RING finger domain, C3HC4 (zinc finger)"/>
    <property type="match status" value="1"/>
</dbReference>
<keyword evidence="13" id="KW-1185">Reference proteome</keyword>
<keyword evidence="8" id="KW-0862">Zinc</keyword>
<dbReference type="PROSITE" id="PS50089">
    <property type="entry name" value="ZF_RING_2"/>
    <property type="match status" value="1"/>
</dbReference>
<evidence type="ECO:0000256" key="8">
    <source>
        <dbReference type="ARBA" id="ARBA00022833"/>
    </source>
</evidence>
<accession>A0A177EHI6</accession>
<comment type="pathway">
    <text evidence="3">Protein modification; protein ubiquitination.</text>
</comment>
<evidence type="ECO:0000256" key="5">
    <source>
        <dbReference type="ARBA" id="ARBA00022723"/>
    </source>
</evidence>
<dbReference type="RefSeq" id="XP_067545082.1">
    <property type="nucleotide sequence ID" value="XM_067689352.1"/>
</dbReference>
<evidence type="ECO:0000256" key="6">
    <source>
        <dbReference type="ARBA" id="ARBA00022771"/>
    </source>
</evidence>
<evidence type="ECO:0000256" key="3">
    <source>
        <dbReference type="ARBA" id="ARBA00004906"/>
    </source>
</evidence>
<dbReference type="GeneID" id="93648284"/>
<dbReference type="GO" id="GO:0008270">
    <property type="term" value="F:zinc ion binding"/>
    <property type="evidence" value="ECO:0007669"/>
    <property type="project" value="UniProtKB-KW"/>
</dbReference>
<evidence type="ECO:0000259" key="11">
    <source>
        <dbReference type="PROSITE" id="PS50089"/>
    </source>
</evidence>
<comment type="caution">
    <text evidence="12">The sequence shown here is derived from an EMBL/GenBank/DDBJ whole genome shotgun (WGS) entry which is preliminary data.</text>
</comment>
<proteinExistence type="predicted"/>
<feature type="domain" description="RING-type" evidence="11">
    <location>
        <begin position="23"/>
        <end position="73"/>
    </location>
</feature>
<keyword evidence="7" id="KW-0833">Ubl conjugation pathway</keyword>
<keyword evidence="6 10" id="KW-0863">Zinc-finger</keyword>
<evidence type="ECO:0000313" key="13">
    <source>
        <dbReference type="Proteomes" id="UP000185944"/>
    </source>
</evidence>
<comment type="subcellular location">
    <subcellularLocation>
        <location evidence="2">Cytoplasm</location>
    </subcellularLocation>
    <subcellularLocation>
        <location evidence="1">Nucleus</location>
    </subcellularLocation>
</comment>
<dbReference type="GO" id="GO:0005737">
    <property type="term" value="C:cytoplasm"/>
    <property type="evidence" value="ECO:0007669"/>
    <property type="project" value="UniProtKB-SubCell"/>
</dbReference>
<keyword evidence="5" id="KW-0479">Metal-binding</keyword>
<dbReference type="GO" id="GO:0005634">
    <property type="term" value="C:nucleus"/>
    <property type="evidence" value="ECO:0007669"/>
    <property type="project" value="UniProtKB-SubCell"/>
</dbReference>
<dbReference type="Pfam" id="PF12678">
    <property type="entry name" value="zf-rbx1"/>
    <property type="match status" value="1"/>
</dbReference>
<organism evidence="12 13">
    <name type="scientific">Nematocida displodere</name>
    <dbReference type="NCBI Taxonomy" id="1805483"/>
    <lineage>
        <taxon>Eukaryota</taxon>
        <taxon>Fungi</taxon>
        <taxon>Fungi incertae sedis</taxon>
        <taxon>Microsporidia</taxon>
        <taxon>Nematocida</taxon>
    </lineage>
</organism>
<dbReference type="STRING" id="1805483.A0A177EHI6"/>
<evidence type="ECO:0000256" key="7">
    <source>
        <dbReference type="ARBA" id="ARBA00022786"/>
    </source>
</evidence>
<dbReference type="VEuPathDB" id="MicrosporidiaDB:NEDG_01934"/>
<gene>
    <name evidence="12" type="ORF">NEDG_01934</name>
</gene>
<evidence type="ECO:0000256" key="2">
    <source>
        <dbReference type="ARBA" id="ARBA00004496"/>
    </source>
</evidence>
<dbReference type="SUPFAM" id="SSF57850">
    <property type="entry name" value="RING/U-box"/>
    <property type="match status" value="1"/>
</dbReference>
<evidence type="ECO:0000256" key="10">
    <source>
        <dbReference type="PROSITE-ProRule" id="PRU00175"/>
    </source>
</evidence>
<reference evidence="12 13" key="1">
    <citation type="submission" date="2016-02" db="EMBL/GenBank/DDBJ databases">
        <title>Discovery of a natural microsporidian pathogen with a broad tissue tropism in Caenorhabditis elegans.</title>
        <authorList>
            <person name="Luallen R.J."/>
            <person name="Reinke A.W."/>
            <person name="Tong L."/>
            <person name="Botts M.R."/>
            <person name="Felix M.-A."/>
            <person name="Troemel E.R."/>
        </authorList>
    </citation>
    <scope>NUCLEOTIDE SEQUENCE [LARGE SCALE GENOMIC DNA]</scope>
    <source>
        <strain evidence="12 13">JUm2807</strain>
    </source>
</reference>
<keyword evidence="4" id="KW-0963">Cytoplasm</keyword>
<dbReference type="PANTHER" id="PTHR11210">
    <property type="entry name" value="RING BOX"/>
    <property type="match status" value="1"/>
</dbReference>
<dbReference type="EMBL" id="LTDL01000016">
    <property type="protein sequence ID" value="OAG31407.1"/>
    <property type="molecule type" value="Genomic_DNA"/>
</dbReference>
<dbReference type="OrthoDB" id="1681166at2759"/>
<sequence length="92" mass="10080">MRITVTGVRASYAWKWKVSEDICGICQQPFEQMCSECTHPLECVPSSGACKHCYHAHCIKNWIASSNLCPICRAEWKSVRVGVSGTSGVSGS</sequence>
<dbReference type="InterPro" id="IPR013083">
    <property type="entry name" value="Znf_RING/FYVE/PHD"/>
</dbReference>
<dbReference type="InterPro" id="IPR001841">
    <property type="entry name" value="Znf_RING"/>
</dbReference>
<dbReference type="InterPro" id="IPR024766">
    <property type="entry name" value="Znf_RING_H2"/>
</dbReference>
<protein>
    <submittedName>
        <fullName evidence="12">Anaphase-promoting complex subunit 11</fullName>
    </submittedName>
</protein>